<evidence type="ECO:0000256" key="1">
    <source>
        <dbReference type="SAM" id="Phobius"/>
    </source>
</evidence>
<dbReference type="KEGG" id="amaq:GO499_09675"/>
<feature type="transmembrane region" description="Helical" evidence="1">
    <location>
        <begin position="59"/>
        <end position="79"/>
    </location>
</feature>
<evidence type="ECO:0000313" key="3">
    <source>
        <dbReference type="Proteomes" id="UP000464495"/>
    </source>
</evidence>
<keyword evidence="1" id="KW-0472">Membrane</keyword>
<keyword evidence="1" id="KW-1133">Transmembrane helix</keyword>
<dbReference type="Proteomes" id="UP000464495">
    <property type="component" value="Chromosome"/>
</dbReference>
<organism evidence="2 3">
    <name type="scientific">Algicella marina</name>
    <dbReference type="NCBI Taxonomy" id="2683284"/>
    <lineage>
        <taxon>Bacteria</taxon>
        <taxon>Pseudomonadati</taxon>
        <taxon>Pseudomonadota</taxon>
        <taxon>Alphaproteobacteria</taxon>
        <taxon>Rhodobacterales</taxon>
        <taxon>Paracoccaceae</taxon>
        <taxon>Algicella</taxon>
    </lineage>
</organism>
<dbReference type="EMBL" id="CP046620">
    <property type="protein sequence ID" value="QHQ35441.1"/>
    <property type="molecule type" value="Genomic_DNA"/>
</dbReference>
<name>A0A6P1T129_9RHOB</name>
<keyword evidence="3" id="KW-1185">Reference proteome</keyword>
<accession>A0A6P1T129</accession>
<sequence>MAETGKTNPLGEPTFWDNAQHVLKTFFSLKTFSEGKFANKLYTRWSVMRFVAKHWRRRFFLITVVSAALAMASALYRVFSEDASIWTLYVAVGSLLVAIGTLIYKLLFLHKPRAFGGEFSDLKIRKTRLTDPKSPYAKGGELHFNKIVSLDPDVPIIRVRQFNDLETANWVEFDQRVSRHLLDGHIKCRPTAKNEFFHFDTQDILNARKEVFRDDQIEVLDILSREAVTNGRSFFDAEKMSLGALDLKDGELTAELGRTTYFCSMVTNDAASKIIVHENNKIHSDSLLKMYPVIGIEGETPSKRTFRLQSITETHGLSNHIGSVVAAVSSDGIPVLCFQRMSANINAGRSVMSGSGSLEYMDFFHSGADKTGNLDDAIRFGMARELLEETGGIPQDSHRAYDRERLRRYAKNIQLAGYYRDLKRGAFPIFVGFCKMEASFAVIQDRRPSKIWFMPAPMETKIDVDLPLTEIKSVEQYREYLKKIYLNGEVDRSPSDQVLIIYELLGLDPVAHHFQRVLDR</sequence>
<feature type="transmembrane region" description="Helical" evidence="1">
    <location>
        <begin position="85"/>
        <end position="104"/>
    </location>
</feature>
<evidence type="ECO:0008006" key="4">
    <source>
        <dbReference type="Google" id="ProtNLM"/>
    </source>
</evidence>
<gene>
    <name evidence="2" type="ORF">GO499_09675</name>
</gene>
<reference evidence="2 3" key="1">
    <citation type="submission" date="2019-12" db="EMBL/GenBank/DDBJ databases">
        <title>Complete genome sequence of Algicella marina strain 9Alg 56(T) isolated from the red alga Tichocarpus crinitus.</title>
        <authorList>
            <person name="Kim S.-G."/>
            <person name="Nedashkovskaya O.I."/>
        </authorList>
    </citation>
    <scope>NUCLEOTIDE SEQUENCE [LARGE SCALE GENOMIC DNA]</scope>
    <source>
        <strain evidence="2 3">9Alg 56</strain>
    </source>
</reference>
<dbReference type="RefSeq" id="WP_161862002.1">
    <property type="nucleotide sequence ID" value="NZ_CP046620.1"/>
</dbReference>
<keyword evidence="1" id="KW-0812">Transmembrane</keyword>
<proteinExistence type="predicted"/>
<evidence type="ECO:0000313" key="2">
    <source>
        <dbReference type="EMBL" id="QHQ35441.1"/>
    </source>
</evidence>
<dbReference type="AlphaFoldDB" id="A0A6P1T129"/>
<protein>
    <recommendedName>
        <fullName evidence="4">Nudix hydrolase domain-containing protein</fullName>
    </recommendedName>
</protein>